<dbReference type="Gene3D" id="1.10.150.310">
    <property type="entry name" value="Tex RuvX-like domain-like"/>
    <property type="match status" value="1"/>
</dbReference>
<dbReference type="Pfam" id="PF12836">
    <property type="entry name" value="HHH_3"/>
    <property type="match status" value="1"/>
</dbReference>
<dbReference type="InterPro" id="IPR051675">
    <property type="entry name" value="Endo/Exo/Phosphatase_dom_1"/>
</dbReference>
<dbReference type="InterPro" id="IPR003583">
    <property type="entry name" value="Hlx-hairpin-Hlx_DNA-bd_motif"/>
</dbReference>
<dbReference type="RefSeq" id="WP_035369298.1">
    <property type="nucleotide sequence ID" value="NZ_LR215050.1"/>
</dbReference>
<reference evidence="3 4" key="1">
    <citation type="submission" date="2019-01" db="EMBL/GenBank/DDBJ databases">
        <authorList>
            <consortium name="Pathogen Informatics"/>
        </authorList>
    </citation>
    <scope>NUCLEOTIDE SEQUENCE [LARGE SCALE GENOMIC DNA]</scope>
    <source>
        <strain evidence="3 4">NCTC10172</strain>
    </source>
</reference>
<dbReference type="GO" id="GO:0015628">
    <property type="term" value="P:protein secretion by the type II secretion system"/>
    <property type="evidence" value="ECO:0007669"/>
    <property type="project" value="TreeGrafter"/>
</dbReference>
<dbReference type="GO" id="GO:0015627">
    <property type="term" value="C:type II protein secretion system complex"/>
    <property type="evidence" value="ECO:0007669"/>
    <property type="project" value="TreeGrafter"/>
</dbReference>
<evidence type="ECO:0000259" key="2">
    <source>
        <dbReference type="SMART" id="SM00278"/>
    </source>
</evidence>
<feature type="transmembrane region" description="Helical" evidence="1">
    <location>
        <begin position="6"/>
        <end position="22"/>
    </location>
</feature>
<organism evidence="3 4">
    <name type="scientific">Acholeplasma hippikon</name>
    <dbReference type="NCBI Taxonomy" id="264636"/>
    <lineage>
        <taxon>Bacteria</taxon>
        <taxon>Bacillati</taxon>
        <taxon>Mycoplasmatota</taxon>
        <taxon>Mollicutes</taxon>
        <taxon>Acholeplasmatales</taxon>
        <taxon>Acholeplasmataceae</taxon>
        <taxon>Acholeplasma</taxon>
    </lineage>
</organism>
<name>A0A449BJE3_9MOLU</name>
<dbReference type="Proteomes" id="UP000290909">
    <property type="component" value="Chromosome"/>
</dbReference>
<dbReference type="STRING" id="1408416.GCA_000702765_00882"/>
<keyword evidence="4" id="KW-1185">Reference proteome</keyword>
<dbReference type="AlphaFoldDB" id="A0A449BJE3"/>
<gene>
    <name evidence="3" type="primary">comEA</name>
    <name evidence="3" type="ORF">NCTC10172_00602</name>
</gene>
<sequence length="166" mass="19204">MKKHRFYILLFLFICIMIYFYPKETKKEIIPLESKEISVYIDGAVNFPGTYILQGNNKTLGYLIHLAGGLTPYANIESLDLKSIVAKEKYTIPEYEKKLVEKVVKLNLNTASYDELIKIPYISETKALDILIYRKEHTSFRSLDELINISGIGEKTLEKLKVYLTL</sequence>
<dbReference type="Gene3D" id="3.10.560.10">
    <property type="entry name" value="Outer membrane lipoprotein wza domain like"/>
    <property type="match status" value="1"/>
</dbReference>
<keyword evidence="1" id="KW-0472">Membrane</keyword>
<keyword evidence="1" id="KW-0812">Transmembrane</keyword>
<dbReference type="KEGG" id="ahk:NCTC10172_00602"/>
<feature type="domain" description="Helix-hairpin-helix DNA-binding motif class 1" evidence="2">
    <location>
        <begin position="114"/>
        <end position="133"/>
    </location>
</feature>
<dbReference type="PANTHER" id="PTHR21180:SF32">
    <property type="entry name" value="ENDONUCLEASE_EXONUCLEASE_PHOSPHATASE FAMILY DOMAIN-CONTAINING PROTEIN 1"/>
    <property type="match status" value="1"/>
</dbReference>
<dbReference type="GO" id="GO:0006281">
    <property type="term" value="P:DNA repair"/>
    <property type="evidence" value="ECO:0007669"/>
    <property type="project" value="InterPro"/>
</dbReference>
<dbReference type="InterPro" id="IPR010994">
    <property type="entry name" value="RuvA_2-like"/>
</dbReference>
<evidence type="ECO:0000313" key="4">
    <source>
        <dbReference type="Proteomes" id="UP000290909"/>
    </source>
</evidence>
<feature type="domain" description="Helix-hairpin-helix DNA-binding motif class 1" evidence="2">
    <location>
        <begin position="144"/>
        <end position="163"/>
    </location>
</feature>
<dbReference type="EMBL" id="LR215050">
    <property type="protein sequence ID" value="VEU82585.1"/>
    <property type="molecule type" value="Genomic_DNA"/>
</dbReference>
<dbReference type="SMART" id="SM00278">
    <property type="entry name" value="HhH1"/>
    <property type="match status" value="2"/>
</dbReference>
<dbReference type="GO" id="GO:0003677">
    <property type="term" value="F:DNA binding"/>
    <property type="evidence" value="ECO:0007669"/>
    <property type="project" value="InterPro"/>
</dbReference>
<protein>
    <submittedName>
        <fullName evidence="3">ComE operon protein 1</fullName>
    </submittedName>
</protein>
<evidence type="ECO:0000313" key="3">
    <source>
        <dbReference type="EMBL" id="VEU82585.1"/>
    </source>
</evidence>
<dbReference type="PANTHER" id="PTHR21180">
    <property type="entry name" value="ENDONUCLEASE/EXONUCLEASE/PHOSPHATASE FAMILY DOMAIN-CONTAINING PROTEIN 1"/>
    <property type="match status" value="1"/>
</dbReference>
<keyword evidence="1" id="KW-1133">Transmembrane helix</keyword>
<dbReference type="SUPFAM" id="SSF47781">
    <property type="entry name" value="RuvA domain 2-like"/>
    <property type="match status" value="1"/>
</dbReference>
<proteinExistence type="predicted"/>
<evidence type="ECO:0000256" key="1">
    <source>
        <dbReference type="SAM" id="Phobius"/>
    </source>
</evidence>
<accession>A0A449BJE3</accession>